<dbReference type="GO" id="GO:0003723">
    <property type="term" value="F:RNA binding"/>
    <property type="evidence" value="ECO:0007669"/>
    <property type="project" value="InterPro"/>
</dbReference>
<dbReference type="NCBIfam" id="TIGR00756">
    <property type="entry name" value="PPR"/>
    <property type="match status" value="1"/>
</dbReference>
<dbReference type="Pfam" id="PF14432">
    <property type="entry name" value="DYW_deaminase"/>
    <property type="match status" value="1"/>
</dbReference>
<dbReference type="PANTHER" id="PTHR47926:SF388">
    <property type="entry name" value="DYW DOMAIN-CONTAINING PROTEIN"/>
    <property type="match status" value="1"/>
</dbReference>
<dbReference type="InterPro" id="IPR002885">
    <property type="entry name" value="PPR_rpt"/>
</dbReference>
<feature type="repeat" description="PPR" evidence="2">
    <location>
        <begin position="324"/>
        <end position="358"/>
    </location>
</feature>
<dbReference type="InterPro" id="IPR032867">
    <property type="entry name" value="DYW_dom"/>
</dbReference>
<name>A0AAD4T1N3_9MAGN</name>
<dbReference type="EMBL" id="JAJJMB010007130">
    <property type="protein sequence ID" value="KAI3931856.1"/>
    <property type="molecule type" value="Genomic_DNA"/>
</dbReference>
<organism evidence="5 6">
    <name type="scientific">Papaver atlanticum</name>
    <dbReference type="NCBI Taxonomy" id="357466"/>
    <lineage>
        <taxon>Eukaryota</taxon>
        <taxon>Viridiplantae</taxon>
        <taxon>Streptophyta</taxon>
        <taxon>Embryophyta</taxon>
        <taxon>Tracheophyta</taxon>
        <taxon>Spermatophyta</taxon>
        <taxon>Magnoliopsida</taxon>
        <taxon>Ranunculales</taxon>
        <taxon>Papaveraceae</taxon>
        <taxon>Papaveroideae</taxon>
        <taxon>Papaver</taxon>
    </lineage>
</organism>
<evidence type="ECO:0000313" key="6">
    <source>
        <dbReference type="Proteomes" id="UP001202328"/>
    </source>
</evidence>
<evidence type="ECO:0000313" key="5">
    <source>
        <dbReference type="EMBL" id="KAI3931856.1"/>
    </source>
</evidence>
<dbReference type="Gene3D" id="1.25.40.10">
    <property type="entry name" value="Tetratricopeptide repeat domain"/>
    <property type="match status" value="1"/>
</dbReference>
<dbReference type="InterPro" id="IPR011990">
    <property type="entry name" value="TPR-like_helical_dom_sf"/>
</dbReference>
<protein>
    <recommendedName>
        <fullName evidence="4">DYW domain-containing protein</fullName>
    </recommendedName>
</protein>
<feature type="region of interest" description="Disordered" evidence="3">
    <location>
        <begin position="84"/>
        <end position="118"/>
    </location>
</feature>
<keyword evidence="6" id="KW-1185">Reference proteome</keyword>
<dbReference type="GO" id="GO:0008270">
    <property type="term" value="F:zinc ion binding"/>
    <property type="evidence" value="ECO:0007669"/>
    <property type="project" value="InterPro"/>
</dbReference>
<dbReference type="AlphaFoldDB" id="A0AAD4T1N3"/>
<dbReference type="InterPro" id="IPR046960">
    <property type="entry name" value="PPR_At4g14850-like_plant"/>
</dbReference>
<dbReference type="GO" id="GO:0009451">
    <property type="term" value="P:RNA modification"/>
    <property type="evidence" value="ECO:0007669"/>
    <property type="project" value="InterPro"/>
</dbReference>
<dbReference type="PROSITE" id="PS51375">
    <property type="entry name" value="PPR"/>
    <property type="match status" value="1"/>
</dbReference>
<evidence type="ECO:0000256" key="1">
    <source>
        <dbReference type="ARBA" id="ARBA00022737"/>
    </source>
</evidence>
<evidence type="ECO:0000256" key="2">
    <source>
        <dbReference type="PROSITE-ProRule" id="PRU00708"/>
    </source>
</evidence>
<evidence type="ECO:0000259" key="4">
    <source>
        <dbReference type="Pfam" id="PF14432"/>
    </source>
</evidence>
<feature type="compositionally biased region" description="Polar residues" evidence="3">
    <location>
        <begin position="170"/>
        <end position="179"/>
    </location>
</feature>
<feature type="region of interest" description="Disordered" evidence="3">
    <location>
        <begin position="144"/>
        <end position="179"/>
    </location>
</feature>
<comment type="caution">
    <text evidence="5">The sequence shown here is derived from an EMBL/GenBank/DDBJ whole genome shotgun (WGS) entry which is preliminary data.</text>
</comment>
<sequence length="666" mass="75104">MLTNSQSNLNSIYINFFDKVKTFRTVAAERIDYQTQSSNSNSYGSEGGGDFQPTTAAGFHTPNLYRGNPNVNNQLQNNGFYQNELNRNPNSSYFESNYNGNFQNNPSEYHPQVQNTNPNGFNPIDFQHNANVCYNYNSRGFEQNLNGHYRENSTPHSQNESSCREHLQKPPQNHGQLQFQQNSNGYKKETDVWGQNQNRLLSEMNNVHSQSPVNSVESESEVNCIDNLEEMDSFCKDGNVKEAMRVMNLLYQQGIEIGLLRYCQLMKVIGEVVAKEEAKLIHNHLMKTKLSSVTTVQNKVLEMYLKCGLVSDAHDLFGKIPARNLTSWDTMIVGLAENGYGEDAIDVFTEFKEAGGKPDGQMFLGVFYACSTLCDITEGMLHFESMSKVFGIAPSMDHYVGVVKMLASTGYLDEAFEFIKNMPVEQSIDVWETLMNLCRIHGNLETGDLCDSIVALLDPSRLTVELKAGLVPVNPSDYVIAEKKKMYLGQEPLGFHGNRKHYMAGDTSHPDNDITYTHLRMLSVHMKESGYIPEVRCSLHDVDDESKAMALLTHSEKLACVAGLLSSPARSPMRIMKNLRVCVDCHNALKFISKIVGRKITARDTKRFHHFEDGVCNCNEFCKELAIDFREAVDTERKFRAATSRILSNHSCLLGIRDSKYLLSTG</sequence>
<dbReference type="Proteomes" id="UP001202328">
    <property type="component" value="Unassembled WGS sequence"/>
</dbReference>
<evidence type="ECO:0000256" key="3">
    <source>
        <dbReference type="SAM" id="MobiDB-lite"/>
    </source>
</evidence>
<accession>A0AAD4T1N3</accession>
<dbReference type="PANTHER" id="PTHR47926">
    <property type="entry name" value="PENTATRICOPEPTIDE REPEAT-CONTAINING PROTEIN"/>
    <property type="match status" value="1"/>
</dbReference>
<keyword evidence="1" id="KW-0677">Repeat</keyword>
<dbReference type="Pfam" id="PF01535">
    <property type="entry name" value="PPR"/>
    <property type="match status" value="2"/>
</dbReference>
<reference evidence="5" key="1">
    <citation type="submission" date="2022-04" db="EMBL/GenBank/DDBJ databases">
        <title>A functionally conserved STORR gene fusion in Papaver species that diverged 16.8 million years ago.</title>
        <authorList>
            <person name="Catania T."/>
        </authorList>
    </citation>
    <scope>NUCLEOTIDE SEQUENCE</scope>
    <source>
        <strain evidence="5">S-188037</strain>
    </source>
</reference>
<gene>
    <name evidence="5" type="ORF">MKW98_012266</name>
</gene>
<feature type="domain" description="DYW" evidence="4">
    <location>
        <begin position="530"/>
        <end position="621"/>
    </location>
</feature>
<proteinExistence type="predicted"/>